<dbReference type="Pfam" id="PF00176">
    <property type="entry name" value="SNF2-rel_dom"/>
    <property type="match status" value="1"/>
</dbReference>
<dbReference type="SMART" id="SM00487">
    <property type="entry name" value="DEXDc"/>
    <property type="match status" value="1"/>
</dbReference>
<accession>A0A1G6I9G6</accession>
<dbReference type="Gene3D" id="3.40.50.10810">
    <property type="entry name" value="Tandem AAA-ATPase domain"/>
    <property type="match status" value="1"/>
</dbReference>
<dbReference type="InterPro" id="IPR014001">
    <property type="entry name" value="Helicase_ATP-bd"/>
</dbReference>
<evidence type="ECO:0000259" key="1">
    <source>
        <dbReference type="PROSITE" id="PS51192"/>
    </source>
</evidence>
<dbReference type="OrthoDB" id="9814088at2"/>
<dbReference type="GO" id="GO:0005524">
    <property type="term" value="F:ATP binding"/>
    <property type="evidence" value="ECO:0007669"/>
    <property type="project" value="InterPro"/>
</dbReference>
<evidence type="ECO:0000313" key="2">
    <source>
        <dbReference type="EMBL" id="SDC03167.1"/>
    </source>
</evidence>
<reference evidence="2 3" key="1">
    <citation type="submission" date="2016-06" db="EMBL/GenBank/DDBJ databases">
        <authorList>
            <person name="Olsen C.W."/>
            <person name="Carey S."/>
            <person name="Hinshaw L."/>
            <person name="Karasin A.I."/>
        </authorList>
    </citation>
    <scope>NUCLEOTIDE SEQUENCE [LARGE SCALE GENOMIC DNA]</scope>
    <source>
        <strain evidence="2 3">LZ-22</strain>
    </source>
</reference>
<dbReference type="Proteomes" id="UP000199086">
    <property type="component" value="Unassembled WGS sequence"/>
</dbReference>
<dbReference type="AlphaFoldDB" id="A0A1G6I9G6"/>
<dbReference type="STRING" id="1577474.GA0111570_1156"/>
<dbReference type="InterPro" id="IPR000330">
    <property type="entry name" value="SNF2_N"/>
</dbReference>
<dbReference type="RefSeq" id="WP_092613610.1">
    <property type="nucleotide sequence ID" value="NZ_FMYF01000015.1"/>
</dbReference>
<proteinExistence type="predicted"/>
<evidence type="ECO:0000313" key="3">
    <source>
        <dbReference type="Proteomes" id="UP000199086"/>
    </source>
</evidence>
<name>A0A1G6I9G6_9ACTN</name>
<dbReference type="PROSITE" id="PS51192">
    <property type="entry name" value="HELICASE_ATP_BIND_1"/>
    <property type="match status" value="1"/>
</dbReference>
<dbReference type="PANTHER" id="PTHR10799">
    <property type="entry name" value="SNF2/RAD54 HELICASE FAMILY"/>
    <property type="match status" value="1"/>
</dbReference>
<dbReference type="InterPro" id="IPR038718">
    <property type="entry name" value="SNF2-like_sf"/>
</dbReference>
<gene>
    <name evidence="2" type="ORF">GA0111570_1156</name>
</gene>
<dbReference type="SUPFAM" id="SSF52540">
    <property type="entry name" value="P-loop containing nucleoside triphosphate hydrolases"/>
    <property type="match status" value="1"/>
</dbReference>
<feature type="domain" description="Helicase ATP-binding" evidence="1">
    <location>
        <begin position="231"/>
        <end position="401"/>
    </location>
</feature>
<protein>
    <submittedName>
        <fullName evidence="2">SNF2 family N-terminal domain-containing protein</fullName>
    </submittedName>
</protein>
<dbReference type="InterPro" id="IPR027417">
    <property type="entry name" value="P-loop_NTPase"/>
</dbReference>
<sequence>MALDRIGYYPDVEGLDSVRGTAEYHRVLLVGPRAEDIRAQTPFRFREAGPELSDFPVGIYWRIIDDRLDAMVLADEVGSEPEPSEESVLAHADPDSFGPLGMEWLDAYWEDALPIDAPRFGKGDLTVHRASGRDATVEKRTLTLTGQPRRAVWNYRVKTEGRFVTVSEDTLEPAADATDLHSLLDSEPGTARGFGATLTYSKLSLGVTDAIFSYKATKSMYLPYQFRPVLKFLNTYAQRMLIADEVGLGKTVEAGLLWTEMAARNQANRVLVICPSALVVKWQQEMRQRFGFELERLDGAGLRRLAEKVADGKPPKEYAYVASLQTLSRATDARALLTESDFTTDLCIVDEAHQLRNPRTAAHDTGEDVSLWSPALVLLTATPLNLGNHDLLSLIQLLMPGEVKDLRDLEERIEHHEPLQNIVRSVSDRTSSNADRRRWLNEIAASPLGAALRQRTAFQDLSELLSSDTLAVEEVPRLRRYCSELHGLSAVVTRTRKSEVRQDRTVRHAVPIEVDWTDAERRFYDDYKEWVRQEARNNDIPTGFALQMPLRLAGSCLRATAKTVLSRAAIEPEVADDDWVSMPSEH</sequence>
<dbReference type="EMBL" id="FMYF01000015">
    <property type="protein sequence ID" value="SDC03167.1"/>
    <property type="molecule type" value="Genomic_DNA"/>
</dbReference>
<keyword evidence="3" id="KW-1185">Reference proteome</keyword>
<organism evidence="2 3">
    <name type="scientific">Raineyella antarctica</name>
    <dbReference type="NCBI Taxonomy" id="1577474"/>
    <lineage>
        <taxon>Bacteria</taxon>
        <taxon>Bacillati</taxon>
        <taxon>Actinomycetota</taxon>
        <taxon>Actinomycetes</taxon>
        <taxon>Propionibacteriales</taxon>
        <taxon>Propionibacteriaceae</taxon>
        <taxon>Raineyella</taxon>
    </lineage>
</organism>